<dbReference type="EMBL" id="CH476734">
    <property type="protein sequence ID" value="EIE80184.1"/>
    <property type="molecule type" value="Genomic_DNA"/>
</dbReference>
<accession>I1BVF4</accession>
<evidence type="ECO:0000256" key="1">
    <source>
        <dbReference type="SAM" id="MobiDB-lite"/>
    </source>
</evidence>
<dbReference type="AlphaFoldDB" id="I1BVF4"/>
<protein>
    <submittedName>
        <fullName evidence="2">Uncharacterized protein</fullName>
    </submittedName>
</protein>
<feature type="compositionally biased region" description="Polar residues" evidence="1">
    <location>
        <begin position="152"/>
        <end position="167"/>
    </location>
</feature>
<feature type="compositionally biased region" description="Polar residues" evidence="1">
    <location>
        <begin position="190"/>
        <end position="199"/>
    </location>
</feature>
<proteinExistence type="predicted"/>
<dbReference type="InParanoid" id="I1BVF4"/>
<dbReference type="GeneID" id="93611860"/>
<evidence type="ECO:0000313" key="2">
    <source>
        <dbReference type="EMBL" id="EIE80184.1"/>
    </source>
</evidence>
<reference evidence="2 3" key="1">
    <citation type="journal article" date="2009" name="PLoS Genet.">
        <title>Genomic analysis of the basal lineage fungus Rhizopus oryzae reveals a whole-genome duplication.</title>
        <authorList>
            <person name="Ma L.-J."/>
            <person name="Ibrahim A.S."/>
            <person name="Skory C."/>
            <person name="Grabherr M.G."/>
            <person name="Burger G."/>
            <person name="Butler M."/>
            <person name="Elias M."/>
            <person name="Idnurm A."/>
            <person name="Lang B.F."/>
            <person name="Sone T."/>
            <person name="Abe A."/>
            <person name="Calvo S.E."/>
            <person name="Corrochano L.M."/>
            <person name="Engels R."/>
            <person name="Fu J."/>
            <person name="Hansberg W."/>
            <person name="Kim J.-M."/>
            <person name="Kodira C.D."/>
            <person name="Koehrsen M.J."/>
            <person name="Liu B."/>
            <person name="Miranda-Saavedra D."/>
            <person name="O'Leary S."/>
            <person name="Ortiz-Castellanos L."/>
            <person name="Poulter R."/>
            <person name="Rodriguez-Romero J."/>
            <person name="Ruiz-Herrera J."/>
            <person name="Shen Y.-Q."/>
            <person name="Zeng Q."/>
            <person name="Galagan J."/>
            <person name="Birren B.W."/>
            <person name="Cuomo C.A."/>
            <person name="Wickes B.L."/>
        </authorList>
    </citation>
    <scope>NUCLEOTIDE SEQUENCE [LARGE SCALE GENOMIC DNA]</scope>
    <source>
        <strain evidence="3">RA 99-880 / ATCC MYA-4621 / FGSC 9543 / NRRL 43880</strain>
    </source>
</reference>
<evidence type="ECO:0000313" key="3">
    <source>
        <dbReference type="Proteomes" id="UP000009138"/>
    </source>
</evidence>
<organism evidence="2 3">
    <name type="scientific">Rhizopus delemar (strain RA 99-880 / ATCC MYA-4621 / FGSC 9543 / NRRL 43880)</name>
    <name type="common">Mucormycosis agent</name>
    <name type="synonym">Rhizopus arrhizus var. delemar</name>
    <dbReference type="NCBI Taxonomy" id="246409"/>
    <lineage>
        <taxon>Eukaryota</taxon>
        <taxon>Fungi</taxon>
        <taxon>Fungi incertae sedis</taxon>
        <taxon>Mucoromycota</taxon>
        <taxon>Mucoromycotina</taxon>
        <taxon>Mucoromycetes</taxon>
        <taxon>Mucorales</taxon>
        <taxon>Mucorineae</taxon>
        <taxon>Rhizopodaceae</taxon>
        <taxon>Rhizopus</taxon>
    </lineage>
</organism>
<name>I1BVF4_RHIO9</name>
<feature type="region of interest" description="Disordered" evidence="1">
    <location>
        <begin position="151"/>
        <end position="199"/>
    </location>
</feature>
<dbReference type="VEuPathDB" id="FungiDB:RO3G_04889"/>
<dbReference type="RefSeq" id="XP_067515580.1">
    <property type="nucleotide sequence ID" value="XM_067659479.1"/>
</dbReference>
<keyword evidence="3" id="KW-1185">Reference proteome</keyword>
<gene>
    <name evidence="2" type="ORF">RO3G_04889</name>
</gene>
<dbReference type="Proteomes" id="UP000009138">
    <property type="component" value="Unassembled WGS sequence"/>
</dbReference>
<sequence>MHLSRIAFQCITSNKTQIFLFTSMRPIQAGKQSYSSKILEQGRRNVINTTSGPSNTDPRFMQQIECASDLQSHFGNTEYISRSSQSTETTSVRMVLTNEMVQIPPVQVDSLEIPDKHICSETQQEIESRSTSSGCIQPAVAEERTLFEPTMEANSKSVEENTGLSQRSDSDHTIVANPILVESPTEDETTLNTGSNANQ</sequence>